<dbReference type="InterPro" id="IPR016181">
    <property type="entry name" value="Acyl_CoA_acyltransferase"/>
</dbReference>
<dbReference type="AlphaFoldDB" id="W7J274"/>
<evidence type="ECO:0000313" key="2">
    <source>
        <dbReference type="Proteomes" id="UP000019277"/>
    </source>
</evidence>
<evidence type="ECO:0000313" key="1">
    <source>
        <dbReference type="EMBL" id="EWC60229.1"/>
    </source>
</evidence>
<dbReference type="SUPFAM" id="SSF55729">
    <property type="entry name" value="Acyl-CoA N-acyltransferases (Nat)"/>
    <property type="match status" value="1"/>
</dbReference>
<accession>W7J274</accession>
<dbReference type="RefSeq" id="WP_035285750.1">
    <property type="nucleotide sequence ID" value="NZ_AYXG01000166.1"/>
</dbReference>
<dbReference type="EMBL" id="AYXG01000166">
    <property type="protein sequence ID" value="EWC60229.1"/>
    <property type="molecule type" value="Genomic_DNA"/>
</dbReference>
<keyword evidence="2" id="KW-1185">Reference proteome</keyword>
<evidence type="ECO:0008006" key="3">
    <source>
        <dbReference type="Google" id="ProtNLM"/>
    </source>
</evidence>
<comment type="caution">
    <text evidence="1">The sequence shown here is derived from an EMBL/GenBank/DDBJ whole genome shotgun (WGS) entry which is preliminary data.</text>
</comment>
<gene>
    <name evidence="1" type="ORF">UO65_4475</name>
</gene>
<proteinExistence type="predicted"/>
<sequence length="331" mass="35951">MHAVLLDPLVDPVPGAWDGLVAATGAPALWRSALLVTAAWAAQAPTVLGVVSDGSEPVALFHGRFQGPTDVRRFARPGAVPVAGVFECRLAPASIAGYRFARSLDAAGRRAAVVAFESAVRARFRWRVAGFCYRHVTEDVVPAVSGRFRGAIAVSPDTVLDVEWTAVADYLRVLPPKWRSQLRKIRATVAEDTAVRREVAAAVPAGQAARLVNQVRDRHRSPGVVRPPIPERYFTLLNDDPSTRFTAYRAGSDLLAVSTVHDTGAELVMSYWGIRDRTEGGRPNLYFDHYVAMVELAIASGRRALLPGKGMTHIKERFGARTVPNFVVVGR</sequence>
<dbReference type="OrthoDB" id="3687960at2"/>
<name>W7J274_9PSEU</name>
<dbReference type="Proteomes" id="UP000019277">
    <property type="component" value="Unassembled WGS sequence"/>
</dbReference>
<dbReference type="STRING" id="909613.UO65_4475"/>
<organism evidence="1 2">
    <name type="scientific">Actinokineospora spheciospongiae</name>
    <dbReference type="NCBI Taxonomy" id="909613"/>
    <lineage>
        <taxon>Bacteria</taxon>
        <taxon>Bacillati</taxon>
        <taxon>Actinomycetota</taxon>
        <taxon>Actinomycetes</taxon>
        <taxon>Pseudonocardiales</taxon>
        <taxon>Pseudonocardiaceae</taxon>
        <taxon>Actinokineospora</taxon>
    </lineage>
</organism>
<reference evidence="1 2" key="1">
    <citation type="journal article" date="2014" name="Genome Announc.">
        <title>Draft Genome Sequence of the Antitrypanosomally Active Sponge-Associated Bacterium Actinokineospora sp. Strain EG49.</title>
        <authorList>
            <person name="Harjes J."/>
            <person name="Ryu T."/>
            <person name="Abdelmohsen U.R."/>
            <person name="Moitinho-Silva L."/>
            <person name="Horn H."/>
            <person name="Ravasi T."/>
            <person name="Hentschel U."/>
        </authorList>
    </citation>
    <scope>NUCLEOTIDE SEQUENCE [LARGE SCALE GENOMIC DNA]</scope>
    <source>
        <strain evidence="1 2">EG49</strain>
    </source>
</reference>
<protein>
    <recommendedName>
        <fullName evidence="3">BioF2-like acetyltransferase domain-containing protein</fullName>
    </recommendedName>
</protein>
<dbReference type="eggNOG" id="COG3146">
    <property type="taxonomic scope" value="Bacteria"/>
</dbReference>